<comment type="caution">
    <text evidence="2">The sequence shown here is derived from an EMBL/GenBank/DDBJ whole genome shotgun (WGS) entry which is preliminary data.</text>
</comment>
<dbReference type="EMBL" id="MCFC01000132">
    <property type="protein sequence ID" value="ORY20537.1"/>
    <property type="molecule type" value="Genomic_DNA"/>
</dbReference>
<dbReference type="AlphaFoldDB" id="A0A1Y2AE35"/>
<protein>
    <submittedName>
        <fullName evidence="2">Uncharacterized protein</fullName>
    </submittedName>
</protein>
<name>A0A1Y2AE35_9TREE</name>
<feature type="compositionally biased region" description="Low complexity" evidence="1">
    <location>
        <begin position="75"/>
        <end position="86"/>
    </location>
</feature>
<keyword evidence="3" id="KW-1185">Reference proteome</keyword>
<accession>A0A1Y2AE35</accession>
<organism evidence="2 3">
    <name type="scientific">Naematelia encephala</name>
    <dbReference type="NCBI Taxonomy" id="71784"/>
    <lineage>
        <taxon>Eukaryota</taxon>
        <taxon>Fungi</taxon>
        <taxon>Dikarya</taxon>
        <taxon>Basidiomycota</taxon>
        <taxon>Agaricomycotina</taxon>
        <taxon>Tremellomycetes</taxon>
        <taxon>Tremellales</taxon>
        <taxon>Naemateliaceae</taxon>
        <taxon>Naematelia</taxon>
    </lineage>
</organism>
<reference evidence="2 3" key="1">
    <citation type="submission" date="2016-07" db="EMBL/GenBank/DDBJ databases">
        <title>Pervasive Adenine N6-methylation of Active Genes in Fungi.</title>
        <authorList>
            <consortium name="DOE Joint Genome Institute"/>
            <person name="Mondo S.J."/>
            <person name="Dannebaum R.O."/>
            <person name="Kuo R.C."/>
            <person name="Labutti K."/>
            <person name="Haridas S."/>
            <person name="Kuo A."/>
            <person name="Salamov A."/>
            <person name="Ahrendt S.R."/>
            <person name="Lipzen A."/>
            <person name="Sullivan W."/>
            <person name="Andreopoulos W.B."/>
            <person name="Clum A."/>
            <person name="Lindquist E."/>
            <person name="Daum C."/>
            <person name="Ramamoorthy G.K."/>
            <person name="Gryganskyi A."/>
            <person name="Culley D."/>
            <person name="Magnuson J.K."/>
            <person name="James T.Y."/>
            <person name="O'Malley M.A."/>
            <person name="Stajich J.E."/>
            <person name="Spatafora J.W."/>
            <person name="Visel A."/>
            <person name="Grigoriev I.V."/>
        </authorList>
    </citation>
    <scope>NUCLEOTIDE SEQUENCE [LARGE SCALE GENOMIC DNA]</scope>
    <source>
        <strain evidence="2 3">68-887.2</strain>
    </source>
</reference>
<proteinExistence type="predicted"/>
<dbReference type="Proteomes" id="UP000193986">
    <property type="component" value="Unassembled WGS sequence"/>
</dbReference>
<dbReference type="InParanoid" id="A0A1Y2AE35"/>
<feature type="region of interest" description="Disordered" evidence="1">
    <location>
        <begin position="102"/>
        <end position="121"/>
    </location>
</feature>
<gene>
    <name evidence="2" type="ORF">BCR39DRAFT_555255</name>
</gene>
<evidence type="ECO:0000313" key="2">
    <source>
        <dbReference type="EMBL" id="ORY20537.1"/>
    </source>
</evidence>
<dbReference type="OrthoDB" id="2565099at2759"/>
<feature type="region of interest" description="Disordered" evidence="1">
    <location>
        <begin position="22"/>
        <end position="89"/>
    </location>
</feature>
<feature type="compositionally biased region" description="Low complexity" evidence="1">
    <location>
        <begin position="505"/>
        <end position="514"/>
    </location>
</feature>
<feature type="compositionally biased region" description="Low complexity" evidence="1">
    <location>
        <begin position="104"/>
        <end position="113"/>
    </location>
</feature>
<feature type="region of interest" description="Disordered" evidence="1">
    <location>
        <begin position="435"/>
        <end position="522"/>
    </location>
</feature>
<sequence>MPDYLTVTYPSMSSTFLPPGDYMTGSTPATYPLSARASVSSTGTLPGLASASDSDDVSPPLSPIRTSPELGRPCPQVVRSSSQSRPSLRHMPSWASFISHRSSKTTTSAGASSNLESDAEDDDIDAEYVGNPVYADAVNEHGVLMIPFKKISRERETSSKSSRKLRSGLSVFKRFATLRHRPQPLPSSSFTSPIGLENNDNLNTKSLLEYSDNLRILDIGKPGFKWYADTNTNTNTNTNRESNRIDTPLSMPSLKLCLRPQLESRLATMAEVSPPLTSPEGDDERDQDDAADEFFTPLPIHSAVLPAIAKLGNSTHFPPPPGRRRFVSTRKTQQLSKDAMQDAEPEQDPSLTFDLDIFSPRAPAAPILRGVMDTAPISPLTLPAPGPGISALLGDTNQATNLFPMNPHDNDDGSIRQSLPSHDTRGSIVSLYTALSSSPVQPSPSPSHPRTDIQSRPGSVRFATGPRRLSAIMRPPIRPTPTPPSLLASPRALGTPRLPSATNLSPTTSKYKSSPTPPKYKKGVPTLCHIPYASEPESVLETIKNRRASRMSLISPSGSLRLCALGLQPSEDNIRVVGKNGASEDGRTHVATPGTFGMQGEAERRLVLEGVNPYFA</sequence>
<evidence type="ECO:0000256" key="1">
    <source>
        <dbReference type="SAM" id="MobiDB-lite"/>
    </source>
</evidence>
<evidence type="ECO:0000313" key="3">
    <source>
        <dbReference type="Proteomes" id="UP000193986"/>
    </source>
</evidence>
<feature type="region of interest" description="Disordered" evidence="1">
    <location>
        <begin position="311"/>
        <end position="347"/>
    </location>
</feature>